<dbReference type="PANTHER" id="PTHR28259">
    <property type="entry name" value="FLUORIDE EXPORT PROTEIN 1-RELATED"/>
    <property type="match status" value="1"/>
</dbReference>
<dbReference type="HAMAP" id="MF_00454">
    <property type="entry name" value="FluC"/>
    <property type="match status" value="1"/>
</dbReference>
<dbReference type="GO" id="GO:0046872">
    <property type="term" value="F:metal ion binding"/>
    <property type="evidence" value="ECO:0007669"/>
    <property type="project" value="UniProtKB-KW"/>
</dbReference>
<proteinExistence type="inferred from homology"/>
<evidence type="ECO:0000256" key="11">
    <source>
        <dbReference type="HAMAP-Rule" id="MF_00454"/>
    </source>
</evidence>
<evidence type="ECO:0000256" key="3">
    <source>
        <dbReference type="ARBA" id="ARBA00022519"/>
    </source>
</evidence>
<evidence type="ECO:0000256" key="6">
    <source>
        <dbReference type="ARBA" id="ARBA00023065"/>
    </source>
</evidence>
<reference evidence="13" key="1">
    <citation type="submission" date="2016-10" db="EMBL/GenBank/DDBJ databases">
        <authorList>
            <person name="Varghese N."/>
            <person name="Submissions S."/>
        </authorList>
    </citation>
    <scope>NUCLEOTIDE SEQUENCE [LARGE SCALE GENOMIC DNA]</scope>
    <source>
        <strain evidence="13">DSM 25030</strain>
    </source>
</reference>
<dbReference type="STRING" id="1073328.SAMN05216294_1693"/>
<evidence type="ECO:0000256" key="4">
    <source>
        <dbReference type="ARBA" id="ARBA00022692"/>
    </source>
</evidence>
<evidence type="ECO:0000313" key="13">
    <source>
        <dbReference type="Proteomes" id="UP000199592"/>
    </source>
</evidence>
<keyword evidence="11" id="KW-0479">Metal-binding</keyword>
<dbReference type="GO" id="GO:0005886">
    <property type="term" value="C:plasma membrane"/>
    <property type="evidence" value="ECO:0007669"/>
    <property type="project" value="UniProtKB-SubCell"/>
</dbReference>
<evidence type="ECO:0000313" key="12">
    <source>
        <dbReference type="EMBL" id="SDW10034.1"/>
    </source>
</evidence>
<keyword evidence="3" id="KW-0997">Cell inner membrane</keyword>
<comment type="catalytic activity">
    <reaction evidence="10">
        <text>fluoride(in) = fluoride(out)</text>
        <dbReference type="Rhea" id="RHEA:76159"/>
        <dbReference type="ChEBI" id="CHEBI:17051"/>
    </reaction>
    <physiologicalReaction direction="left-to-right" evidence="10">
        <dbReference type="Rhea" id="RHEA:76160"/>
    </physiologicalReaction>
</comment>
<evidence type="ECO:0000256" key="10">
    <source>
        <dbReference type="ARBA" id="ARBA00035585"/>
    </source>
</evidence>
<comment type="function">
    <text evidence="11">Fluoride-specific ion channel. Important for reducing fluoride concentration in the cell, thus reducing its toxicity.</text>
</comment>
<dbReference type="GO" id="GO:0062054">
    <property type="term" value="F:fluoride channel activity"/>
    <property type="evidence" value="ECO:0007669"/>
    <property type="project" value="UniProtKB-UniRule"/>
</dbReference>
<keyword evidence="5 11" id="KW-1133">Transmembrane helix</keyword>
<keyword evidence="6 11" id="KW-0406">Ion transport</keyword>
<name>A0A1H2QTR5_9FLAO</name>
<gene>
    <name evidence="11" type="primary">fluC</name>
    <name evidence="11" type="synonym">crcB</name>
    <name evidence="12" type="ORF">SAMN04487892_0345</name>
</gene>
<dbReference type="OrthoDB" id="9815830at2"/>
<dbReference type="InterPro" id="IPR003691">
    <property type="entry name" value="FluC"/>
</dbReference>
<organism evidence="12 13">
    <name type="scientific">Flagellimonas zhangzhouensis</name>
    <dbReference type="NCBI Taxonomy" id="1073328"/>
    <lineage>
        <taxon>Bacteria</taxon>
        <taxon>Pseudomonadati</taxon>
        <taxon>Bacteroidota</taxon>
        <taxon>Flavobacteriia</taxon>
        <taxon>Flavobacteriales</taxon>
        <taxon>Flavobacteriaceae</taxon>
        <taxon>Flagellimonas</taxon>
    </lineage>
</organism>
<dbReference type="Proteomes" id="UP000199592">
    <property type="component" value="Unassembled WGS sequence"/>
</dbReference>
<dbReference type="GO" id="GO:0140114">
    <property type="term" value="P:cellular detoxification of fluoride"/>
    <property type="evidence" value="ECO:0007669"/>
    <property type="project" value="UniProtKB-UniRule"/>
</dbReference>
<feature type="transmembrane region" description="Helical" evidence="11">
    <location>
        <begin position="65"/>
        <end position="84"/>
    </location>
</feature>
<sequence>MKQAFLVFIGGGLGSVLRYLISKPLNPLLHNFFLGTFLVNIVGCVIIGLVLGLSVKGQFLSQNSTLFLATGFCGGFTTFSAFAYEKHYLIKNGDLLNFAIYMISSIVVGILAIVLGLWIARYLE</sequence>
<keyword evidence="11" id="KW-0813">Transport</keyword>
<protein>
    <recommendedName>
        <fullName evidence="11">Fluoride-specific ion channel FluC</fullName>
    </recommendedName>
</protein>
<evidence type="ECO:0000256" key="8">
    <source>
        <dbReference type="ARBA" id="ARBA00023303"/>
    </source>
</evidence>
<evidence type="ECO:0000256" key="5">
    <source>
        <dbReference type="ARBA" id="ARBA00022989"/>
    </source>
</evidence>
<keyword evidence="4 11" id="KW-0812">Transmembrane</keyword>
<dbReference type="RefSeq" id="WP_090294222.1">
    <property type="nucleotide sequence ID" value="NZ_FNKI01000002.1"/>
</dbReference>
<feature type="transmembrane region" description="Helical" evidence="11">
    <location>
        <begin position="96"/>
        <end position="120"/>
    </location>
</feature>
<comment type="similarity">
    <text evidence="9 11">Belongs to the fluoride channel Fluc/FEX (TC 1.A.43) family.</text>
</comment>
<keyword evidence="2 11" id="KW-1003">Cell membrane</keyword>
<evidence type="ECO:0000256" key="9">
    <source>
        <dbReference type="ARBA" id="ARBA00035120"/>
    </source>
</evidence>
<dbReference type="NCBIfam" id="TIGR00494">
    <property type="entry name" value="crcB"/>
    <property type="match status" value="1"/>
</dbReference>
<evidence type="ECO:0000256" key="2">
    <source>
        <dbReference type="ARBA" id="ARBA00022475"/>
    </source>
</evidence>
<feature type="transmembrane region" description="Helical" evidence="11">
    <location>
        <begin position="28"/>
        <end position="53"/>
    </location>
</feature>
<evidence type="ECO:0000256" key="1">
    <source>
        <dbReference type="ARBA" id="ARBA00004651"/>
    </source>
</evidence>
<dbReference type="Pfam" id="PF02537">
    <property type="entry name" value="CRCB"/>
    <property type="match status" value="1"/>
</dbReference>
<dbReference type="PANTHER" id="PTHR28259:SF1">
    <property type="entry name" value="FLUORIDE EXPORT PROTEIN 1-RELATED"/>
    <property type="match status" value="1"/>
</dbReference>
<accession>A0A1H2QTR5</accession>
<keyword evidence="13" id="KW-1185">Reference proteome</keyword>
<dbReference type="AlphaFoldDB" id="A0A1H2QTR5"/>
<evidence type="ECO:0000256" key="7">
    <source>
        <dbReference type="ARBA" id="ARBA00023136"/>
    </source>
</evidence>
<keyword evidence="8 11" id="KW-0407">Ion channel</keyword>
<comment type="activity regulation">
    <text evidence="11">Na(+) is not transported, but it plays an essential structural role and its presence is essential for fluoride channel function.</text>
</comment>
<keyword evidence="7 11" id="KW-0472">Membrane</keyword>
<feature type="binding site" evidence="11">
    <location>
        <position position="77"/>
    </location>
    <ligand>
        <name>Na(+)</name>
        <dbReference type="ChEBI" id="CHEBI:29101"/>
        <note>structural</note>
    </ligand>
</feature>
<dbReference type="EMBL" id="FNMY01000001">
    <property type="protein sequence ID" value="SDW10034.1"/>
    <property type="molecule type" value="Genomic_DNA"/>
</dbReference>
<keyword evidence="11" id="KW-0915">Sodium</keyword>
<comment type="subcellular location">
    <subcellularLocation>
        <location evidence="1 11">Cell membrane</location>
        <topology evidence="1 11">Multi-pass membrane protein</topology>
    </subcellularLocation>
</comment>
<feature type="binding site" evidence="11">
    <location>
        <position position="74"/>
    </location>
    <ligand>
        <name>Na(+)</name>
        <dbReference type="ChEBI" id="CHEBI:29101"/>
        <note>structural</note>
    </ligand>
</feature>